<feature type="region of interest" description="Disordered" evidence="5">
    <location>
        <begin position="346"/>
        <end position="408"/>
    </location>
</feature>
<dbReference type="OrthoDB" id="1658288at2759"/>
<evidence type="ECO:0000259" key="6">
    <source>
        <dbReference type="PROSITE" id="PS51635"/>
    </source>
</evidence>
<dbReference type="InterPro" id="IPR016035">
    <property type="entry name" value="Acyl_Trfase/lysoPLipase"/>
</dbReference>
<dbReference type="STRING" id="1442371.A0A0D2L560"/>
<evidence type="ECO:0000256" key="2">
    <source>
        <dbReference type="ARBA" id="ARBA00022963"/>
    </source>
</evidence>
<evidence type="ECO:0000313" key="7">
    <source>
        <dbReference type="EMBL" id="KIY04224.1"/>
    </source>
</evidence>
<dbReference type="GO" id="GO:0046486">
    <property type="term" value="P:glycerolipid metabolic process"/>
    <property type="evidence" value="ECO:0007669"/>
    <property type="project" value="UniProtKB-ARBA"/>
</dbReference>
<dbReference type="AlphaFoldDB" id="A0A0D2L560"/>
<feature type="active site" description="Proton acceptor" evidence="4">
    <location>
        <position position="213"/>
    </location>
</feature>
<dbReference type="GeneID" id="27706664"/>
<evidence type="ECO:0000256" key="5">
    <source>
        <dbReference type="SAM" id="MobiDB-lite"/>
    </source>
</evidence>
<evidence type="ECO:0000256" key="3">
    <source>
        <dbReference type="ARBA" id="ARBA00023098"/>
    </source>
</evidence>
<feature type="short sequence motif" description="DGA/G" evidence="4">
    <location>
        <begin position="213"/>
        <end position="215"/>
    </location>
</feature>
<dbReference type="PANTHER" id="PTHR24185:SF1">
    <property type="entry name" value="CALCIUM-INDEPENDENT PHOSPHOLIPASE A2-GAMMA"/>
    <property type="match status" value="1"/>
</dbReference>
<feature type="active site" description="Nucleophile" evidence="4">
    <location>
        <position position="76"/>
    </location>
</feature>
<dbReference type="PANTHER" id="PTHR24185">
    <property type="entry name" value="CALCIUM-INDEPENDENT PHOSPHOLIPASE A2-GAMMA"/>
    <property type="match status" value="1"/>
</dbReference>
<keyword evidence="1 4" id="KW-0378">Hydrolase</keyword>
<sequence length="408" mass="45113">MAAQKNESKLAPPGRLPFRQKESGLKLLSLDGGGVRGLSELCILEHLMNSLKEEMSLPHSYELKPSDVFDMICGTSTGGLIAIMLGRLQMTVTDCIESYSKLAESVFGSPRSRLSLQDGRYDFAKLEKAIDDIVHEQKQGDGMLDTRPNACKVFVCAVPAATMNRARRLRTYDERSIGICTIRDAARATTAAPTFFKETEITIRAGIRERFLDGGLGYNNPVFELYEEAKSVFQGRRIDCLVSIGSGSSSLSPVPPATLFQSKIPTNIMNACRKITVQCGHNHDRMASQFADCPGVYFRFSVDVGLERIAPDEWKRLGDIQSVTLEYLDGPAIKQQVHSAAKALKEPLNEPVNPPPKSDPLLSSSNTVFNSASQNRDTEGMRIMFDQDDRARIRRPEFATPTVVTRES</sequence>
<dbReference type="Proteomes" id="UP000053411">
    <property type="component" value="Unassembled WGS sequence"/>
</dbReference>
<gene>
    <name evidence="7" type="ORF">Z520_00918</name>
</gene>
<dbReference type="InterPro" id="IPR002641">
    <property type="entry name" value="PNPLA_dom"/>
</dbReference>
<reference evidence="7 8" key="1">
    <citation type="submission" date="2015-01" db="EMBL/GenBank/DDBJ databases">
        <title>The Genome Sequence of Fonsecaea multimorphosa CBS 102226.</title>
        <authorList>
            <consortium name="The Broad Institute Genomics Platform"/>
            <person name="Cuomo C."/>
            <person name="de Hoog S."/>
            <person name="Gorbushina A."/>
            <person name="Stielow B."/>
            <person name="Teixiera M."/>
            <person name="Abouelleil A."/>
            <person name="Chapman S.B."/>
            <person name="Priest M."/>
            <person name="Young S.K."/>
            <person name="Wortman J."/>
            <person name="Nusbaum C."/>
            <person name="Birren B."/>
        </authorList>
    </citation>
    <scope>NUCLEOTIDE SEQUENCE [LARGE SCALE GENOMIC DNA]</scope>
    <source>
        <strain evidence="7 8">CBS 102226</strain>
    </source>
</reference>
<feature type="short sequence motif" description="GXSXG" evidence="4">
    <location>
        <begin position="74"/>
        <end position="78"/>
    </location>
</feature>
<dbReference type="Gene3D" id="3.40.1090.10">
    <property type="entry name" value="Cytosolic phospholipase A2 catalytic domain"/>
    <property type="match status" value="1"/>
</dbReference>
<dbReference type="RefSeq" id="XP_016638346.1">
    <property type="nucleotide sequence ID" value="XM_016771436.1"/>
</dbReference>
<dbReference type="GO" id="GO:0047499">
    <property type="term" value="F:calcium-independent phospholipase A2 activity"/>
    <property type="evidence" value="ECO:0007669"/>
    <property type="project" value="TreeGrafter"/>
</dbReference>
<proteinExistence type="predicted"/>
<feature type="short sequence motif" description="GXGXXG" evidence="4">
    <location>
        <begin position="32"/>
        <end position="37"/>
    </location>
</feature>
<protein>
    <recommendedName>
        <fullName evidence="6">PNPLA domain-containing protein</fullName>
    </recommendedName>
</protein>
<keyword evidence="3 4" id="KW-0443">Lipid metabolism</keyword>
<dbReference type="Pfam" id="PF01734">
    <property type="entry name" value="Patatin"/>
    <property type="match status" value="1"/>
</dbReference>
<keyword evidence="8" id="KW-1185">Reference proteome</keyword>
<feature type="compositionally biased region" description="Polar residues" evidence="5">
    <location>
        <begin position="366"/>
        <end position="375"/>
    </location>
</feature>
<dbReference type="VEuPathDB" id="FungiDB:Z520_00918"/>
<name>A0A0D2L560_9EURO</name>
<feature type="domain" description="PNPLA" evidence="6">
    <location>
        <begin position="28"/>
        <end position="226"/>
    </location>
</feature>
<evidence type="ECO:0000256" key="4">
    <source>
        <dbReference type="PROSITE-ProRule" id="PRU01161"/>
    </source>
</evidence>
<evidence type="ECO:0000256" key="1">
    <source>
        <dbReference type="ARBA" id="ARBA00022801"/>
    </source>
</evidence>
<dbReference type="GO" id="GO:0016042">
    <property type="term" value="P:lipid catabolic process"/>
    <property type="evidence" value="ECO:0007669"/>
    <property type="project" value="UniProtKB-UniRule"/>
</dbReference>
<dbReference type="GO" id="GO:0019369">
    <property type="term" value="P:arachidonate metabolic process"/>
    <property type="evidence" value="ECO:0007669"/>
    <property type="project" value="TreeGrafter"/>
</dbReference>
<dbReference type="GO" id="GO:0016020">
    <property type="term" value="C:membrane"/>
    <property type="evidence" value="ECO:0007669"/>
    <property type="project" value="TreeGrafter"/>
</dbReference>
<dbReference type="PROSITE" id="PS51635">
    <property type="entry name" value="PNPLA"/>
    <property type="match status" value="1"/>
</dbReference>
<accession>A0A0D2L560</accession>
<organism evidence="7 8">
    <name type="scientific">Fonsecaea multimorphosa CBS 102226</name>
    <dbReference type="NCBI Taxonomy" id="1442371"/>
    <lineage>
        <taxon>Eukaryota</taxon>
        <taxon>Fungi</taxon>
        <taxon>Dikarya</taxon>
        <taxon>Ascomycota</taxon>
        <taxon>Pezizomycotina</taxon>
        <taxon>Eurotiomycetes</taxon>
        <taxon>Chaetothyriomycetidae</taxon>
        <taxon>Chaetothyriales</taxon>
        <taxon>Herpotrichiellaceae</taxon>
        <taxon>Fonsecaea</taxon>
    </lineage>
</organism>
<dbReference type="SUPFAM" id="SSF52151">
    <property type="entry name" value="FabD/lysophospholipase-like"/>
    <property type="match status" value="1"/>
</dbReference>
<dbReference type="EMBL" id="KN848062">
    <property type="protein sequence ID" value="KIY04224.1"/>
    <property type="molecule type" value="Genomic_DNA"/>
</dbReference>
<feature type="compositionally biased region" description="Basic and acidic residues" evidence="5">
    <location>
        <begin position="376"/>
        <end position="397"/>
    </location>
</feature>
<keyword evidence="2 4" id="KW-0442">Lipid degradation</keyword>
<evidence type="ECO:0000313" key="8">
    <source>
        <dbReference type="Proteomes" id="UP000053411"/>
    </source>
</evidence>